<proteinExistence type="predicted"/>
<comment type="subcellular location">
    <subcellularLocation>
        <location evidence="1">Membrane</location>
        <topology evidence="1">Single-pass membrane protein</topology>
    </subcellularLocation>
</comment>
<dbReference type="GO" id="GO:0097347">
    <property type="term" value="C:TAM protein secretion complex"/>
    <property type="evidence" value="ECO:0007669"/>
    <property type="project" value="TreeGrafter"/>
</dbReference>
<evidence type="ECO:0000256" key="2">
    <source>
        <dbReference type="ARBA" id="ARBA00022692"/>
    </source>
</evidence>
<feature type="domain" description="Translocation and assembly module TamB C-terminal" evidence="5">
    <location>
        <begin position="910"/>
        <end position="1249"/>
    </location>
</feature>
<name>A0A316HSW3_9GAMM</name>
<dbReference type="PANTHER" id="PTHR36985:SF1">
    <property type="entry name" value="TRANSLOCATION AND ASSEMBLY MODULE SUBUNIT TAMB"/>
    <property type="match status" value="1"/>
</dbReference>
<dbReference type="GO" id="GO:0005886">
    <property type="term" value="C:plasma membrane"/>
    <property type="evidence" value="ECO:0007669"/>
    <property type="project" value="InterPro"/>
</dbReference>
<dbReference type="OrthoDB" id="5555605at2"/>
<evidence type="ECO:0000259" key="5">
    <source>
        <dbReference type="Pfam" id="PF04357"/>
    </source>
</evidence>
<evidence type="ECO:0000313" key="6">
    <source>
        <dbReference type="EMBL" id="PWK84346.1"/>
    </source>
</evidence>
<keyword evidence="2" id="KW-0812">Transmembrane</keyword>
<evidence type="ECO:0000256" key="4">
    <source>
        <dbReference type="ARBA" id="ARBA00023136"/>
    </source>
</evidence>
<protein>
    <submittedName>
        <fullName evidence="6">Autotransporter secretion inner membrane protein TamB</fullName>
    </submittedName>
</protein>
<dbReference type="GO" id="GO:0009306">
    <property type="term" value="P:protein secretion"/>
    <property type="evidence" value="ECO:0007669"/>
    <property type="project" value="InterPro"/>
</dbReference>
<dbReference type="AlphaFoldDB" id="A0A316HSW3"/>
<evidence type="ECO:0000313" key="7">
    <source>
        <dbReference type="Proteomes" id="UP000245812"/>
    </source>
</evidence>
<dbReference type="RefSeq" id="WP_109724376.1">
    <property type="nucleotide sequence ID" value="NZ_MSZV01000074.1"/>
</dbReference>
<keyword evidence="3" id="KW-1133">Transmembrane helix</keyword>
<dbReference type="EMBL" id="QGHC01000011">
    <property type="protein sequence ID" value="PWK84346.1"/>
    <property type="molecule type" value="Genomic_DNA"/>
</dbReference>
<evidence type="ECO:0000256" key="1">
    <source>
        <dbReference type="ARBA" id="ARBA00004167"/>
    </source>
</evidence>
<keyword evidence="7" id="KW-1185">Reference proteome</keyword>
<keyword evidence="4" id="KW-0472">Membrane</keyword>
<reference evidence="6 7" key="1">
    <citation type="submission" date="2018-05" db="EMBL/GenBank/DDBJ databases">
        <title>Genomic Encyclopedia of Type Strains, Phase IV (KMG-IV): sequencing the most valuable type-strain genomes for metagenomic binning, comparative biology and taxonomic classification.</title>
        <authorList>
            <person name="Goeker M."/>
        </authorList>
    </citation>
    <scope>NUCLEOTIDE SEQUENCE [LARGE SCALE GENOMIC DNA]</scope>
    <source>
        <strain evidence="6 7">DSM 14263</strain>
    </source>
</reference>
<organism evidence="6 7">
    <name type="scientific">Fulvimonas soli</name>
    <dbReference type="NCBI Taxonomy" id="155197"/>
    <lineage>
        <taxon>Bacteria</taxon>
        <taxon>Pseudomonadati</taxon>
        <taxon>Pseudomonadota</taxon>
        <taxon>Gammaproteobacteria</taxon>
        <taxon>Lysobacterales</taxon>
        <taxon>Rhodanobacteraceae</taxon>
        <taxon>Fulvimonas</taxon>
    </lineage>
</organism>
<dbReference type="Proteomes" id="UP000245812">
    <property type="component" value="Unassembled WGS sequence"/>
</dbReference>
<dbReference type="Pfam" id="PF04357">
    <property type="entry name" value="TamB"/>
    <property type="match status" value="1"/>
</dbReference>
<evidence type="ECO:0000256" key="3">
    <source>
        <dbReference type="ARBA" id="ARBA00022989"/>
    </source>
</evidence>
<comment type="caution">
    <text evidence="6">The sequence shown here is derived from an EMBL/GenBank/DDBJ whole genome shotgun (WGS) entry which is preliminary data.</text>
</comment>
<dbReference type="PANTHER" id="PTHR36985">
    <property type="entry name" value="TRANSLOCATION AND ASSEMBLY MODULE SUBUNIT TAMB"/>
    <property type="match status" value="1"/>
</dbReference>
<sequence>MKKWLKRLAIALVALLLLAAVALWWLLGTGSGLRFALARASGFTDGALSVQQADGRLLGPLRLRGIRYAGKDGLRATVGSASLDLRFWPLLARRVHVLDLAVEDVVVALPKAPPQPEEQNGPFSLKPPVDLLLDRVHVGKVAIRQDGQPLFASDSLDLAGRWTAAGIALKQLRLRAPDGSADLAGEVALDRGYRGDGNARFAWKLAGTGYAGTLAAHGDGKRSHLQLDLSAPTPAQLVLDLAQDDRYAWTATLKAPRFDPKPLLGESSLTALAVDLRGSGDRRGGTLQGRLALNDYQLQLQPLRAHFSDDYKTLQLDALTLGSPQVKGRVNASGTLHLDAQPLGGALRLAWQDVQLPPELAGQALASHGQLDASGNADRFHAAGDVAIGPPGKLAQLTLDLDGTPQRIALNALALKQPQGGLDLKGELVLQPALAWQLDAKARAFDPGQLFAGWNGAIDADLGTRGSLPQSGPDATLELRRLDGRLRERALRGSGTLHLSPARVVDGRLELASGGSTIRLDARPGASNDVQLRLAVASLADWLPDAAGRLQGDFRLKGLWPRLAVDGRLDGQTLSYHGQTVDGLHLTAHLPDLSAPGGQLDLVATGTHAGGLAFQRIALDGDGTQARHQLKLDAQGSQLSLHLALAGGMQGQAWNGTLSALDLEPQGLPRWRLQQPARLRWNDGAASLSELCLSAGDPLLCVSATQDKAGNLDAGYRLRALPLALLLNASGNAELPLRVDGTLQGDGRIRRNAAGALSGSATLGSAQGSVTYTDHAEAPLLTWRGLAVDAQLGPDRQQATLRAELDHGGRIDGQFAVGGAQRALSGQLTLHVGSLAALELFTSELANVKGSLDGSFRFGGTLDEPQLTGQASVAGFAGEVPSLGLKLGEGRLVAGTQGAQQLVLDGSVHSGRGQLAVGGTVGLGEGAATAVTLKGKQFTAADIPAAKVEISPDLVVRQDAKGINVGGSVLLDSADVNVEKLPGAGATQASPDVVVVDQQKQEEAAKQLPLNAQVKVDLGRRTHLIGFGLDGRLSGTLTVSERPGRDTTGQGQVAVDGTYKAYGQDLHIERGQLLFASTPIDNPGLNIRAVRKLNPNATIDEGQEVGLLVSGTAQRPVLTVFSNPVMEQSDALSYLITGKPLSQVKGGEGNMVGAAAQALGSAAGDLLAKSIGSKIGVDEIGVSSNEALGGSSAFTVGKYLSPRLYLSYGVGLFEPGEVITLRYRLSRRWNFEAQNATEFSRASLNYRIER</sequence>
<gene>
    <name evidence="6" type="ORF">C7456_11124</name>
</gene>
<accession>A0A316HSW3</accession>
<dbReference type="InterPro" id="IPR007452">
    <property type="entry name" value="TamB_C"/>
</dbReference>